<evidence type="ECO:0000313" key="2">
    <source>
        <dbReference type="Proteomes" id="UP000199019"/>
    </source>
</evidence>
<protein>
    <submittedName>
        <fullName evidence="1">Demethylmacrocin O-methyltransferase/8-demethyl-8-alpha-L-rhamnosyltetracenomycin-C 2'-O-methyltransferase</fullName>
    </submittedName>
</protein>
<dbReference type="GO" id="GO:0008168">
    <property type="term" value="F:methyltransferase activity"/>
    <property type="evidence" value="ECO:0007669"/>
    <property type="project" value="UniProtKB-KW"/>
</dbReference>
<dbReference type="AlphaFoldDB" id="A0A1H9W1L8"/>
<evidence type="ECO:0000313" key="1">
    <source>
        <dbReference type="EMBL" id="SES27785.1"/>
    </source>
</evidence>
<dbReference type="Gene3D" id="3.40.50.150">
    <property type="entry name" value="Vaccinia Virus protein VP39"/>
    <property type="match status" value="1"/>
</dbReference>
<proteinExistence type="predicted"/>
<name>A0A1H9W1L8_9MICO</name>
<dbReference type="InterPro" id="IPR029063">
    <property type="entry name" value="SAM-dependent_MTases_sf"/>
</dbReference>
<keyword evidence="2" id="KW-1185">Reference proteome</keyword>
<dbReference type="RefSeq" id="WP_245735773.1">
    <property type="nucleotide sequence ID" value="NZ_FOHB01000004.1"/>
</dbReference>
<sequence length="270" mass="31276">MDSASLRSTARRTLRRNSRRLARVVTEYEQHKDDARRNLDRSRPDLVALARKHGTDKWGTHRYAQHYHRHLEHLRDEPVNLLEIGVGGYSDPAKGGHSLRMWKEFFPRGHIFGMDIHDKSKLEEDRIRIFRGDQGDPDSLRAVAGHIGRLDIVIDDGSHLSEHVVTTFETLFPLLEPDGIYAIEDLQTSYWPEWHGSEDRESPDTSMAMLKRLVDGLNYEEFVDEGYEPTYSDRHVVAAHFFHNLAILEKGENAEGTRRRSILKKRYAPS</sequence>
<keyword evidence="1" id="KW-0808">Transferase</keyword>
<dbReference type="GO" id="GO:0032259">
    <property type="term" value="P:methylation"/>
    <property type="evidence" value="ECO:0007669"/>
    <property type="project" value="UniProtKB-KW"/>
</dbReference>
<dbReference type="EMBL" id="FOHB01000004">
    <property type="protein sequence ID" value="SES27785.1"/>
    <property type="molecule type" value="Genomic_DNA"/>
</dbReference>
<gene>
    <name evidence="1" type="ORF">SAMN05216199_2721</name>
</gene>
<dbReference type="Proteomes" id="UP000199019">
    <property type="component" value="Unassembled WGS sequence"/>
</dbReference>
<accession>A0A1H9W1L8</accession>
<reference evidence="2" key="1">
    <citation type="submission" date="2016-10" db="EMBL/GenBank/DDBJ databases">
        <authorList>
            <person name="Varghese N."/>
            <person name="Submissions S."/>
        </authorList>
    </citation>
    <scope>NUCLEOTIDE SEQUENCE [LARGE SCALE GENOMIC DNA]</scope>
    <source>
        <strain evidence="2">CGMCC 1.6963</strain>
    </source>
</reference>
<dbReference type="SUPFAM" id="SSF53335">
    <property type="entry name" value="S-adenosyl-L-methionine-dependent methyltransferases"/>
    <property type="match status" value="1"/>
</dbReference>
<keyword evidence="1" id="KW-0489">Methyltransferase</keyword>
<organism evidence="1 2">
    <name type="scientific">Pedococcus cremeus</name>
    <dbReference type="NCBI Taxonomy" id="587636"/>
    <lineage>
        <taxon>Bacteria</taxon>
        <taxon>Bacillati</taxon>
        <taxon>Actinomycetota</taxon>
        <taxon>Actinomycetes</taxon>
        <taxon>Micrococcales</taxon>
        <taxon>Intrasporangiaceae</taxon>
        <taxon>Pedococcus</taxon>
    </lineage>
</organism>